<dbReference type="SUPFAM" id="SSF88723">
    <property type="entry name" value="PIN domain-like"/>
    <property type="match status" value="1"/>
</dbReference>
<name>A0A398BRF4_9RHOB</name>
<evidence type="ECO:0000313" key="3">
    <source>
        <dbReference type="Proteomes" id="UP000266649"/>
    </source>
</evidence>
<keyword evidence="3" id="KW-1185">Reference proteome</keyword>
<protein>
    <submittedName>
        <fullName evidence="2">PIN domain-containing protein</fullName>
    </submittedName>
</protein>
<dbReference type="EMBL" id="QXXQ01000024">
    <property type="protein sequence ID" value="RID89756.1"/>
    <property type="molecule type" value="Genomic_DNA"/>
</dbReference>
<comment type="caution">
    <text evidence="2">The sequence shown here is derived from an EMBL/GenBank/DDBJ whole genome shotgun (WGS) entry which is preliminary data.</text>
</comment>
<dbReference type="Gene3D" id="3.40.50.1010">
    <property type="entry name" value="5'-nuclease"/>
    <property type="match status" value="1"/>
</dbReference>
<feature type="domain" description="PIN" evidence="1">
    <location>
        <begin position="10"/>
        <end position="134"/>
    </location>
</feature>
<gene>
    <name evidence="2" type="ORF">D2N39_21340</name>
</gene>
<dbReference type="Pfam" id="PF01850">
    <property type="entry name" value="PIN"/>
    <property type="match status" value="1"/>
</dbReference>
<reference evidence="2 3" key="1">
    <citation type="submission" date="2018-09" db="EMBL/GenBank/DDBJ databases">
        <title>Gemmobacter lutimaris sp. nov., a marine bacterium isolated from tidal flat.</title>
        <authorList>
            <person name="Lee D.W."/>
            <person name="Yoo Y."/>
            <person name="Kim J.-J."/>
            <person name="Kim B.S."/>
        </authorList>
    </citation>
    <scope>NUCLEOTIDE SEQUENCE [LARGE SCALE GENOMIC DNA]</scope>
    <source>
        <strain evidence="2 3">YJ-T1-11</strain>
    </source>
</reference>
<sequence length="173" mass="19866">MKRLGKPVRIYWDTCAFIGLLNGEPDKKRELEIVYGFARAGKVEIWTSTLSMIECRRLKDEKFAEKPLSDGNDAKISDIFKQPFIKPIPMAVDIATTARALWRKTDGLNKYQDAVHLASAARWDIGIVHTYDRDDLLHLSERVRSLNGNLIKIHYPDNTTDGELFEYAKQQVK</sequence>
<dbReference type="InterPro" id="IPR029060">
    <property type="entry name" value="PIN-like_dom_sf"/>
</dbReference>
<dbReference type="AlphaFoldDB" id="A0A398BRF4"/>
<evidence type="ECO:0000313" key="2">
    <source>
        <dbReference type="EMBL" id="RID89756.1"/>
    </source>
</evidence>
<evidence type="ECO:0000259" key="1">
    <source>
        <dbReference type="Pfam" id="PF01850"/>
    </source>
</evidence>
<accession>A0A398BRF4</accession>
<proteinExistence type="predicted"/>
<organism evidence="2 3">
    <name type="scientific">Gemmobacter lutimaris</name>
    <dbReference type="NCBI Taxonomy" id="2306023"/>
    <lineage>
        <taxon>Bacteria</taxon>
        <taxon>Pseudomonadati</taxon>
        <taxon>Pseudomonadota</taxon>
        <taxon>Alphaproteobacteria</taxon>
        <taxon>Rhodobacterales</taxon>
        <taxon>Paracoccaceae</taxon>
        <taxon>Gemmobacter</taxon>
    </lineage>
</organism>
<dbReference type="InterPro" id="IPR002716">
    <property type="entry name" value="PIN_dom"/>
</dbReference>
<dbReference type="Proteomes" id="UP000266649">
    <property type="component" value="Unassembled WGS sequence"/>
</dbReference>